<protein>
    <submittedName>
        <fullName evidence="1">Uncharacterized protein</fullName>
    </submittedName>
</protein>
<reference evidence="1 2" key="1">
    <citation type="submission" date="2015-09" db="EMBL/GenBank/DDBJ databases">
        <authorList>
            <consortium name="Pathogen Informatics"/>
        </authorList>
    </citation>
    <scope>NUCLEOTIDE SEQUENCE [LARGE SCALE GENOMIC DNA]</scope>
    <source>
        <strain evidence="1 2">2789STDY5834939</strain>
    </source>
</reference>
<dbReference type="OrthoDB" id="1881091at2"/>
<organism evidence="1 2">
    <name type="scientific">Anaerotruncus colihominis</name>
    <dbReference type="NCBI Taxonomy" id="169435"/>
    <lineage>
        <taxon>Bacteria</taxon>
        <taxon>Bacillati</taxon>
        <taxon>Bacillota</taxon>
        <taxon>Clostridia</taxon>
        <taxon>Eubacteriales</taxon>
        <taxon>Oscillospiraceae</taxon>
        <taxon>Anaerotruncus</taxon>
    </lineage>
</organism>
<evidence type="ECO:0000313" key="1">
    <source>
        <dbReference type="EMBL" id="CUP71033.1"/>
    </source>
</evidence>
<sequence length="480" mass="54539">MADSVSTEAWLDQRRWAALEEALKAQGSNVKRHLQDYLITLYNETVPLERWVQIETAITKEELESAQAAEDQKVYAAFHIRENGHDSIFSTGNGEEFLDVAIRLRRYLQGDAEAVKGGFSHHFYKTQPITRERFDELAALRLENTGKVSGAFEIDLDAGWCSALNLADGWQTFKNKDVSTAAYHANRTRNLQRNEQWRRLVDYLYGRNIELQTFGSIETRGIRPLREGDLTFSEEIILSGHGLNFQFDFTSDEAQREVLGPAADCLEPGGWLDILCNYDAARQEADATLSLTLHRQDGVVQKLFTYPLGKEERALLRKQMEADYLGRTGKTLNDYYAQLDMEREAPPELTAGTKRLPVDAVSFTDEITECDGKLNFYIPINFDPDAVFGTNVASAFNDDWLNVYANFGWKTGRIDSALTVCLVCSDGHEFEFFYPLTSAEQVQLWNQMDAYCHQQNGQSLGETRTALLREQAEEGLEIRL</sequence>
<evidence type="ECO:0000313" key="2">
    <source>
        <dbReference type="Proteomes" id="UP000095765"/>
    </source>
</evidence>
<dbReference type="Proteomes" id="UP000095765">
    <property type="component" value="Unassembled WGS sequence"/>
</dbReference>
<dbReference type="AlphaFoldDB" id="A0A174QCV1"/>
<dbReference type="EMBL" id="CZBE01000010">
    <property type="protein sequence ID" value="CUP71033.1"/>
    <property type="molecule type" value="Genomic_DNA"/>
</dbReference>
<proteinExistence type="predicted"/>
<accession>A0A174QCV1</accession>
<name>A0A174QCV1_9FIRM</name>
<dbReference type="GeneID" id="72462804"/>
<gene>
    <name evidence="1" type="ORF">ERS852551_01685</name>
</gene>
<dbReference type="RefSeq" id="WP_006876453.1">
    <property type="nucleotide sequence ID" value="NZ_CABIWA010000008.1"/>
</dbReference>